<protein>
    <submittedName>
        <fullName evidence="3">Chromo domain shadow</fullName>
    </submittedName>
</protein>
<feature type="compositionally biased region" description="Basic and acidic residues" evidence="2">
    <location>
        <begin position="839"/>
        <end position="857"/>
    </location>
</feature>
<name>A0A8H4JAW8_9PEZI</name>
<feature type="compositionally biased region" description="Basic and acidic residues" evidence="2">
    <location>
        <begin position="101"/>
        <end position="119"/>
    </location>
</feature>
<feature type="compositionally biased region" description="Polar residues" evidence="2">
    <location>
        <begin position="863"/>
        <end position="880"/>
    </location>
</feature>
<feature type="compositionally biased region" description="Basic and acidic residues" evidence="2">
    <location>
        <begin position="580"/>
        <end position="598"/>
    </location>
</feature>
<feature type="compositionally biased region" description="Low complexity" evidence="2">
    <location>
        <begin position="319"/>
        <end position="336"/>
    </location>
</feature>
<dbReference type="EMBL" id="WWBZ02000001">
    <property type="protein sequence ID" value="KAF4314208.1"/>
    <property type="molecule type" value="Genomic_DNA"/>
</dbReference>
<feature type="compositionally biased region" description="Basic and acidic residues" evidence="2">
    <location>
        <begin position="186"/>
        <end position="201"/>
    </location>
</feature>
<feature type="coiled-coil region" evidence="1">
    <location>
        <begin position="1330"/>
        <end position="1480"/>
    </location>
</feature>
<comment type="caution">
    <text evidence="3">The sequence shown here is derived from an EMBL/GenBank/DDBJ whole genome shotgun (WGS) entry which is preliminary data.</text>
</comment>
<feature type="region of interest" description="Disordered" evidence="2">
    <location>
        <begin position="906"/>
        <end position="939"/>
    </location>
</feature>
<feature type="compositionally biased region" description="Polar residues" evidence="2">
    <location>
        <begin position="906"/>
        <end position="916"/>
    </location>
</feature>
<feature type="compositionally biased region" description="Polar residues" evidence="2">
    <location>
        <begin position="483"/>
        <end position="500"/>
    </location>
</feature>
<dbReference type="GO" id="GO:0070823">
    <property type="term" value="C:HDA1 complex"/>
    <property type="evidence" value="ECO:0007669"/>
    <property type="project" value="InterPro"/>
</dbReference>
<feature type="compositionally biased region" description="Polar residues" evidence="2">
    <location>
        <begin position="605"/>
        <end position="623"/>
    </location>
</feature>
<feature type="compositionally biased region" description="Basic residues" evidence="2">
    <location>
        <begin position="27"/>
        <end position="36"/>
    </location>
</feature>
<dbReference type="OrthoDB" id="3647690at2759"/>
<sequence length="1577" mass="175262">MAPDRASSSKRKRSNIPDSHESAPRSTPRKRQKKKNARETEEAAEPVQLTQSSNDSEPFYEARAILKETKNKYLIDWADNPETGEKYQPTWEPKRNANKQLVEDWKLRKLAEKQPKRQGQEPASAPRPATAGSSQADGSPAPALPSATTPRRTPRPPKRHHVVQSSSPEPRSQAGQLPVLSSFPDDGERVIPETEPRDNKPPLEAQVVVTQPTDYNPSDYEHFSASQIPWGSSQASIAFPSTTQSIVNSSKVPEGSQAGSESYYISAEQLLHQPRFGNGAVVPDSQSLHADSSYVPSTQTRSGAESQLAQSQPQPVDPAATRTQQDSSASASAQFTNSQHDSSARVPETNPIEDVPSSPAERSFHEEQVPLQRESPLQTASSTSSPPPTESPDKSTQSQNQPRDSNFLQEGGHVDTHPVVADEQAQESEAEPVSRSLSPKTRLEGQDQVAPQSTPNQEESGVEQPTEDREAREETFGVRDVAVQTSQAHRQEEPAQQTTKPRNEESESDQREQEPDEPAQQTTEAQNEEPEFGQRGPEQEESAQQTTRPQNEESESDQREQEQEGPAQQTTALEEEESESAQRDPEQEETATEKDDVRGIYSAEVNAQGTVTEEHLVQQQTGTPPEASGDSRELQRFVTCPEGPELGATEPSNPENTVDSSRQDPAETSTQDFIDPENPAGLQYAQREPAFEPTSSSTTGQVRPEQTNSQQWQPAQHVPEIDLDNPRSRDHTDSTYSKPAEPGGDSKPTQNFKRKDSSQDSVEPSVLSQTDPNVVRRPAQQVESDVLSPKDIVQSIERRTESPIRGYYRKSSRGMPQTPQPDSSISGIDPSTPKSLTEQIREVQSRSKAERERKKAELLASRYDNTAPKSPSLEASTRSPSVIPPHGPQPTMEPQYTLMPSNLSAEARANSENPHTQNEHNLPEIHHPGSDTEMHDDSSPSILLEEPFIGEAEYLIGLSMEGLQGDQYRREINFKKEEITDFTENDRPEESSISGVRELLEKVGNVITHMDLGYANEDSLTQYDDNSKVLVAWSNNSSTKFRFLGGVLDRLRYSKMHFVILGRAGALMDIIETFVGGMDIQYARGGDLDHKAFEVRDSLFVTILATDLEAVDTRIPTAHLIFAMDSTVRCNEPKIKALRNHLRGPKDSIPVITPIATNSLEHVERCISPSLQGLARERLVVRFMTELRQLAGRVDVSTKADHAVNLIVPSIETDLDHHEAWPLPRVSSIKSDVHFDESMIPSLSVSSSVPMGTMNPSAGQKRHIEIEEDEPAKRARITPQPEPGTINPNDITRVSDSVPGISQAHGVSSNSSLDEHIRTYRKDEKLRKGLKYTKERLKEFEEALETCQTEKEEQKELIFHLKKETTDLKQSQINYSERIRTQNGTIEGLRNERNTLKQQLDEARNQLATSTVPEVAEREQLRRERDDALAKLERAQKMRETENKESEFFRSQYQDASNRASELSGEVTSLTQQLREFERLASGERERARQLTLNAATDAYRDEVEMLRAQLRDREDTIKQKTDEIKAIRGRQGVGTRAGSVPRSPRITGGPGSRGGSPAPSGLGGHGRLGALRNINA</sequence>
<feature type="compositionally biased region" description="Polar residues" evidence="2">
    <location>
        <begin position="759"/>
        <end position="772"/>
    </location>
</feature>
<feature type="compositionally biased region" description="Polar residues" evidence="2">
    <location>
        <begin position="449"/>
        <end position="459"/>
    </location>
</feature>
<dbReference type="Proteomes" id="UP000572817">
    <property type="component" value="Unassembled WGS sequence"/>
</dbReference>
<dbReference type="Gene3D" id="3.40.50.12360">
    <property type="match status" value="1"/>
</dbReference>
<feature type="compositionally biased region" description="Polar residues" evidence="2">
    <location>
        <begin position="397"/>
        <end position="408"/>
    </location>
</feature>
<feature type="compositionally biased region" description="Basic and acidic residues" evidence="2">
    <location>
        <begin position="501"/>
        <end position="513"/>
    </location>
</feature>
<organism evidence="3 4">
    <name type="scientific">Botryosphaeria dothidea</name>
    <dbReference type="NCBI Taxonomy" id="55169"/>
    <lineage>
        <taxon>Eukaryota</taxon>
        <taxon>Fungi</taxon>
        <taxon>Dikarya</taxon>
        <taxon>Ascomycota</taxon>
        <taxon>Pezizomycotina</taxon>
        <taxon>Dothideomycetes</taxon>
        <taxon>Dothideomycetes incertae sedis</taxon>
        <taxon>Botryosphaeriales</taxon>
        <taxon>Botryosphaeriaceae</taxon>
        <taxon>Botryosphaeria</taxon>
    </lineage>
</organism>
<feature type="compositionally biased region" description="Basic and acidic residues" evidence="2">
    <location>
        <begin position="917"/>
        <end position="938"/>
    </location>
</feature>
<evidence type="ECO:0000313" key="4">
    <source>
        <dbReference type="Proteomes" id="UP000572817"/>
    </source>
</evidence>
<gene>
    <name evidence="3" type="ORF">GTA08_BOTSDO01254</name>
</gene>
<evidence type="ECO:0000313" key="3">
    <source>
        <dbReference type="EMBL" id="KAF4314208.1"/>
    </source>
</evidence>
<reference evidence="3" key="1">
    <citation type="submission" date="2020-04" db="EMBL/GenBank/DDBJ databases">
        <title>Genome Assembly and Annotation of Botryosphaeria dothidea sdau 11-99, a Latent Pathogen of Apple Fruit Ring Rot in China.</title>
        <authorList>
            <person name="Yu C."/>
            <person name="Diao Y."/>
            <person name="Lu Q."/>
            <person name="Zhao J."/>
            <person name="Cui S."/>
            <person name="Peng C."/>
            <person name="He B."/>
            <person name="Liu H."/>
        </authorList>
    </citation>
    <scope>NUCLEOTIDE SEQUENCE [LARGE SCALE GENOMIC DNA]</scope>
    <source>
        <strain evidence="3">Sdau11-99</strain>
    </source>
</reference>
<feature type="compositionally biased region" description="Basic and acidic residues" evidence="2">
    <location>
        <begin position="724"/>
        <end position="733"/>
    </location>
</feature>
<feature type="region of interest" description="Disordered" evidence="2">
    <location>
        <begin position="276"/>
        <end position="893"/>
    </location>
</feature>
<keyword evidence="1" id="KW-0175">Coiled coil</keyword>
<feature type="compositionally biased region" description="Polar residues" evidence="2">
    <location>
        <begin position="163"/>
        <end position="175"/>
    </location>
</feature>
<feature type="compositionally biased region" description="Polar residues" evidence="2">
    <location>
        <begin position="693"/>
        <end position="714"/>
    </location>
</feature>
<feature type="compositionally biased region" description="Basic and acidic residues" evidence="2">
    <location>
        <begin position="64"/>
        <end position="73"/>
    </location>
</feature>
<evidence type="ECO:0000256" key="2">
    <source>
        <dbReference type="SAM" id="MobiDB-lite"/>
    </source>
</evidence>
<feature type="compositionally biased region" description="Polar residues" evidence="2">
    <location>
        <begin position="650"/>
        <end position="660"/>
    </location>
</feature>
<evidence type="ECO:0000256" key="1">
    <source>
        <dbReference type="SAM" id="Coils"/>
    </source>
</evidence>
<dbReference type="Pfam" id="PF11496">
    <property type="entry name" value="HDA2-3"/>
    <property type="match status" value="1"/>
</dbReference>
<feature type="compositionally biased region" description="Low complexity" evidence="2">
    <location>
        <begin position="139"/>
        <end position="151"/>
    </location>
</feature>
<feature type="compositionally biased region" description="Basic and acidic residues" evidence="2">
    <location>
        <begin position="466"/>
        <end position="477"/>
    </location>
</feature>
<feature type="region of interest" description="Disordered" evidence="2">
    <location>
        <begin position="1529"/>
        <end position="1577"/>
    </location>
</feature>
<feature type="compositionally biased region" description="Basic residues" evidence="2">
    <location>
        <begin position="152"/>
        <end position="162"/>
    </location>
</feature>
<dbReference type="InterPro" id="IPR021006">
    <property type="entry name" value="Hda2/3"/>
</dbReference>
<proteinExistence type="predicted"/>
<feature type="region of interest" description="Disordered" evidence="2">
    <location>
        <begin position="1"/>
        <end position="205"/>
    </location>
</feature>
<dbReference type="InterPro" id="IPR038609">
    <property type="entry name" value="HDA1_su2/3_sf"/>
</dbReference>
<accession>A0A8H4JAW8</accession>
<feature type="compositionally biased region" description="Polar residues" evidence="2">
    <location>
        <begin position="284"/>
        <end position="314"/>
    </location>
</feature>
<feature type="compositionally biased region" description="Low complexity" evidence="2">
    <location>
        <begin position="375"/>
        <end position="384"/>
    </location>
</feature>
<feature type="compositionally biased region" description="Polar residues" evidence="2">
    <location>
        <begin position="814"/>
        <end position="826"/>
    </location>
</feature>
<keyword evidence="4" id="KW-1185">Reference proteome</keyword>